<protein>
    <recommendedName>
        <fullName evidence="4">Alpha/beta hydrolase family protein</fullName>
    </recommendedName>
</protein>
<dbReference type="RefSeq" id="WP_038559719.1">
    <property type="nucleotide sequence ID" value="NZ_CP007481.1"/>
</dbReference>
<keyword evidence="1" id="KW-1133">Transmembrane helix</keyword>
<keyword evidence="1" id="KW-0472">Membrane</keyword>
<organism evidence="2 3">
    <name type="scientific">Neorickettsia helminthoeca str. Oregon</name>
    <dbReference type="NCBI Taxonomy" id="1286528"/>
    <lineage>
        <taxon>Bacteria</taxon>
        <taxon>Pseudomonadati</taxon>
        <taxon>Pseudomonadota</taxon>
        <taxon>Alphaproteobacteria</taxon>
        <taxon>Rickettsiales</taxon>
        <taxon>Anaplasmataceae</taxon>
        <taxon>Neorickettsia</taxon>
    </lineage>
</organism>
<sequence length="404" mass="45077">MQNIKNETGLLSSFLHSLLIPGNSESGATWISGPHKFWVKYEGDAILAASPEEANAFELSFGFVDLFNPSKPTVLFFSGNGGRINERFSEMRRYCNVVTFNYLKYGCAHRAVYRYMGGKLSLSNLVQQSEVLLKNLEALLRSSQYYGRKYNRSNDLVLYGKSLGGMVSTKLAAKLEESGERCAKLITLVAPPNMKYAARTLLNRSRGAHLIFVACALLLLGTVTGALYGIIRGAISDDQSRWITVACSITLCLALCIAVLKAVICITVVQYGSKIGITQDEIDALNDTPVSVIVSDGDIFYEEGDIRETYRDGINADDLERRENVKIAVIPVDNARLRHEYKLSPFLFRAFHALLVHNSDSLYEDTVMGEIRAFVEERRIRKSWWGVTSILPWSHLSSRASNMV</sequence>
<evidence type="ECO:0000256" key="1">
    <source>
        <dbReference type="SAM" id="Phobius"/>
    </source>
</evidence>
<dbReference type="PANTHER" id="PTHR12277:SF81">
    <property type="entry name" value="PROTEIN ABHD13"/>
    <property type="match status" value="1"/>
</dbReference>
<dbReference type="PANTHER" id="PTHR12277">
    <property type="entry name" value="ALPHA/BETA HYDROLASE DOMAIN-CONTAINING PROTEIN"/>
    <property type="match status" value="1"/>
</dbReference>
<dbReference type="InterPro" id="IPR029058">
    <property type="entry name" value="AB_hydrolase_fold"/>
</dbReference>
<dbReference type="SUPFAM" id="SSF53474">
    <property type="entry name" value="alpha/beta-Hydrolases"/>
    <property type="match status" value="1"/>
</dbReference>
<evidence type="ECO:0000313" key="2">
    <source>
        <dbReference type="EMBL" id="AHX11539.1"/>
    </source>
</evidence>
<keyword evidence="3" id="KW-1185">Reference proteome</keyword>
<dbReference type="EMBL" id="CP007481">
    <property type="protein sequence ID" value="AHX11539.1"/>
    <property type="molecule type" value="Genomic_DNA"/>
</dbReference>
<feature type="transmembrane region" description="Helical" evidence="1">
    <location>
        <begin position="243"/>
        <end position="269"/>
    </location>
</feature>
<accession>X5HKH6</accession>
<keyword evidence="1" id="KW-0812">Transmembrane</keyword>
<name>X5HKH6_9RICK</name>
<dbReference type="Gene3D" id="3.40.50.1820">
    <property type="entry name" value="alpha/beta hydrolase"/>
    <property type="match status" value="1"/>
</dbReference>
<reference evidence="2 3" key="1">
    <citation type="submission" date="2014-03" db="EMBL/GenBank/DDBJ databases">
        <title>Sequencing and Comparison of Genomes and Transcriptome Profiles of Human Ehrlichiosis Agents.</title>
        <authorList>
            <person name="Lin M."/>
            <person name="Daugherty S.C."/>
            <person name="Nagaraj S."/>
            <person name="Cheng Z."/>
            <person name="Xiong Q."/>
            <person name="Lin F.-Y."/>
            <person name="Sengamalay N."/>
            <person name="Ott S."/>
            <person name="Godinez A."/>
            <person name="Tallon L.J."/>
            <person name="Sadzewicz L."/>
            <person name="Fraser C.M."/>
            <person name="Dunning Hotopp J.C."/>
            <person name="Rikihisa Y."/>
        </authorList>
    </citation>
    <scope>NUCLEOTIDE SEQUENCE [LARGE SCALE GENOMIC DNA]</scope>
    <source>
        <strain evidence="2 3">Oregon</strain>
    </source>
</reference>
<proteinExistence type="predicted"/>
<dbReference type="HOGENOM" id="CLU_681195_0_0_5"/>
<evidence type="ECO:0008006" key="4">
    <source>
        <dbReference type="Google" id="ProtNLM"/>
    </source>
</evidence>
<dbReference type="KEGG" id="nhm:NHE_0602"/>
<dbReference type="OrthoDB" id="9798884at2"/>
<gene>
    <name evidence="2" type="ORF">NHE_0602</name>
</gene>
<feature type="transmembrane region" description="Helical" evidence="1">
    <location>
        <begin position="209"/>
        <end position="231"/>
    </location>
</feature>
<dbReference type="AlphaFoldDB" id="X5HKH6"/>
<dbReference type="Proteomes" id="UP000023755">
    <property type="component" value="Chromosome"/>
</dbReference>
<evidence type="ECO:0000313" key="3">
    <source>
        <dbReference type="Proteomes" id="UP000023755"/>
    </source>
</evidence>